<keyword evidence="2" id="KW-1185">Reference proteome</keyword>
<accession>A0ACD4NWE7</accession>
<evidence type="ECO:0000313" key="1">
    <source>
        <dbReference type="EMBL" id="WAJ31147.1"/>
    </source>
</evidence>
<dbReference type="Proteomes" id="UP001163223">
    <property type="component" value="Chromosome"/>
</dbReference>
<reference evidence="1" key="1">
    <citation type="submission" date="2022-11" db="EMBL/GenBank/DDBJ databases">
        <title>beta-Carotene-producing bacterium, Jeongeuplla avenae sp. nov., alleviates the salt stress of Arabidopsis seedlings.</title>
        <authorList>
            <person name="Jiang L."/>
            <person name="Lee J."/>
        </authorList>
    </citation>
    <scope>NUCLEOTIDE SEQUENCE</scope>
    <source>
        <strain evidence="1">DY_R2A_6</strain>
    </source>
</reference>
<protein>
    <submittedName>
        <fullName evidence="1">Uncharacterized protein</fullName>
    </submittedName>
</protein>
<proteinExistence type="predicted"/>
<gene>
    <name evidence="1" type="ORF">OXU80_13490</name>
</gene>
<sequence>MIPGFNQSGVLPPFVGADPTQRTGMSPYIADMPQVVARFSQTHERRAILSGVLNYRQELYQAGFTSGVQWFDGSFVEDVETQQGRAPRDIDVVTIADRPAIALADFRAFVQQNLHLFDPQRLKQQHKVDGYFIDLGKLDKVLLVNDICYWYGLFSHRRQTSLWKGMLQVPLDPANDAIARLFV</sequence>
<dbReference type="EMBL" id="CP113520">
    <property type="protein sequence ID" value="WAJ31147.1"/>
    <property type="molecule type" value="Genomic_DNA"/>
</dbReference>
<evidence type="ECO:0000313" key="2">
    <source>
        <dbReference type="Proteomes" id="UP001163223"/>
    </source>
</evidence>
<name>A0ACD4NWE7_9HYPH</name>
<organism evidence="1 2">
    <name type="scientific">Antarcticirhabdus aurantiaca</name>
    <dbReference type="NCBI Taxonomy" id="2606717"/>
    <lineage>
        <taxon>Bacteria</taxon>
        <taxon>Pseudomonadati</taxon>
        <taxon>Pseudomonadota</taxon>
        <taxon>Alphaproteobacteria</taxon>
        <taxon>Hyphomicrobiales</taxon>
        <taxon>Aurantimonadaceae</taxon>
        <taxon>Antarcticirhabdus</taxon>
    </lineage>
</organism>